<organism evidence="6 7">
    <name type="scientific">Idiomarina xiamenensis 10-D-4</name>
    <dbReference type="NCBI Taxonomy" id="740709"/>
    <lineage>
        <taxon>Bacteria</taxon>
        <taxon>Pseudomonadati</taxon>
        <taxon>Pseudomonadota</taxon>
        <taxon>Gammaproteobacteria</taxon>
        <taxon>Alteromonadales</taxon>
        <taxon>Idiomarinaceae</taxon>
        <taxon>Idiomarina</taxon>
    </lineage>
</organism>
<dbReference type="OrthoDB" id="9786526at2"/>
<dbReference type="InterPro" id="IPR000847">
    <property type="entry name" value="LysR_HTH_N"/>
</dbReference>
<dbReference type="PROSITE" id="PS50931">
    <property type="entry name" value="HTH_LYSR"/>
    <property type="match status" value="1"/>
</dbReference>
<evidence type="ECO:0000256" key="2">
    <source>
        <dbReference type="ARBA" id="ARBA00023015"/>
    </source>
</evidence>
<dbReference type="PANTHER" id="PTHR30537">
    <property type="entry name" value="HTH-TYPE TRANSCRIPTIONAL REGULATOR"/>
    <property type="match status" value="1"/>
</dbReference>
<evidence type="ECO:0000256" key="1">
    <source>
        <dbReference type="ARBA" id="ARBA00009437"/>
    </source>
</evidence>
<name>K2KAY0_9GAMM</name>
<dbReference type="Pfam" id="PF03466">
    <property type="entry name" value="LysR_substrate"/>
    <property type="match status" value="1"/>
</dbReference>
<dbReference type="RefSeq" id="WP_008488726.1">
    <property type="nucleotide sequence ID" value="NZ_AMRG01000008.1"/>
</dbReference>
<keyword evidence="2" id="KW-0805">Transcription regulation</keyword>
<comment type="caution">
    <text evidence="6">The sequence shown here is derived from an EMBL/GenBank/DDBJ whole genome shotgun (WGS) entry which is preliminary data.</text>
</comment>
<dbReference type="SUPFAM" id="SSF53850">
    <property type="entry name" value="Periplasmic binding protein-like II"/>
    <property type="match status" value="1"/>
</dbReference>
<dbReference type="Proteomes" id="UP000014115">
    <property type="component" value="Unassembled WGS sequence"/>
</dbReference>
<dbReference type="Gene3D" id="3.40.190.290">
    <property type="match status" value="1"/>
</dbReference>
<keyword evidence="7" id="KW-1185">Reference proteome</keyword>
<dbReference type="STRING" id="740709.A10D4_07560"/>
<dbReference type="SUPFAM" id="SSF46785">
    <property type="entry name" value="Winged helix' DNA-binding domain"/>
    <property type="match status" value="1"/>
</dbReference>
<protein>
    <submittedName>
        <fullName evidence="6">LysR family transcriptional regulator</fullName>
    </submittedName>
</protein>
<dbReference type="Gene3D" id="1.10.10.10">
    <property type="entry name" value="Winged helix-like DNA-binding domain superfamily/Winged helix DNA-binding domain"/>
    <property type="match status" value="1"/>
</dbReference>
<accession>K2KAY0</accession>
<sequence length="303" mass="33523">MHDSLQTLRTFVRVAELKSFTQAAASLGIARTQVSTMVQQLEREFGCRLLHRTTRSVSLTIDGQACYQRALTLLADYDDLSESFAQRQQSLTGRLRIDMPLGFARLALLPALQPLLDEHPELQLEISSTDRKVDVVAEGFDAVLRVGSLQQEGVVARHLGDMQQINLVAPSYIERYGEPTQLDQLADHQLVAYVAAFGQACGFDYVSAGEVHEVAMPSRVTVNNSDAYTAACLQGLGLIQTAKLGVQQFIDSGELVAVLAQYPPPPMPMYLIYPHRRHLSSRLRQLSDWLIKLLDGSPGFSAR</sequence>
<feature type="domain" description="HTH lysR-type" evidence="5">
    <location>
        <begin position="3"/>
        <end position="60"/>
    </location>
</feature>
<dbReference type="Pfam" id="PF00126">
    <property type="entry name" value="HTH_1"/>
    <property type="match status" value="1"/>
</dbReference>
<evidence type="ECO:0000313" key="7">
    <source>
        <dbReference type="Proteomes" id="UP000014115"/>
    </source>
</evidence>
<evidence type="ECO:0000259" key="5">
    <source>
        <dbReference type="PROSITE" id="PS50931"/>
    </source>
</evidence>
<dbReference type="InterPro" id="IPR005119">
    <property type="entry name" value="LysR_subst-bd"/>
</dbReference>
<comment type="similarity">
    <text evidence="1">Belongs to the LysR transcriptional regulatory family.</text>
</comment>
<dbReference type="FunFam" id="3.40.190.290:FF:000001">
    <property type="entry name" value="Transcriptional regulator, LysR family"/>
    <property type="match status" value="1"/>
</dbReference>
<evidence type="ECO:0000313" key="6">
    <source>
        <dbReference type="EMBL" id="EKE83687.1"/>
    </source>
</evidence>
<dbReference type="InterPro" id="IPR058163">
    <property type="entry name" value="LysR-type_TF_proteobact-type"/>
</dbReference>
<proteinExistence type="inferred from homology"/>
<keyword evidence="4" id="KW-0804">Transcription</keyword>
<dbReference type="InterPro" id="IPR036390">
    <property type="entry name" value="WH_DNA-bd_sf"/>
</dbReference>
<evidence type="ECO:0000256" key="3">
    <source>
        <dbReference type="ARBA" id="ARBA00023125"/>
    </source>
</evidence>
<dbReference type="GO" id="GO:0003700">
    <property type="term" value="F:DNA-binding transcription factor activity"/>
    <property type="evidence" value="ECO:0007669"/>
    <property type="project" value="InterPro"/>
</dbReference>
<dbReference type="GO" id="GO:0043565">
    <property type="term" value="F:sequence-specific DNA binding"/>
    <property type="evidence" value="ECO:0007669"/>
    <property type="project" value="TreeGrafter"/>
</dbReference>
<dbReference type="AlphaFoldDB" id="K2KAY0"/>
<dbReference type="InterPro" id="IPR036388">
    <property type="entry name" value="WH-like_DNA-bd_sf"/>
</dbReference>
<reference evidence="6 7" key="1">
    <citation type="journal article" date="2012" name="J. Bacteriol.">
        <title>Genome Sequence of Idiomarina xiamenensis Type Strain 10-D-4.</title>
        <authorList>
            <person name="Lai Q."/>
            <person name="Wang L."/>
            <person name="Wang W."/>
            <person name="Shao Z."/>
        </authorList>
    </citation>
    <scope>NUCLEOTIDE SEQUENCE [LARGE SCALE GENOMIC DNA]</scope>
    <source>
        <strain evidence="6 7">10-D-4</strain>
    </source>
</reference>
<dbReference type="PATRIC" id="fig|740709.3.peg.1537"/>
<dbReference type="eggNOG" id="COG0583">
    <property type="taxonomic scope" value="Bacteria"/>
</dbReference>
<gene>
    <name evidence="6" type="ORF">A10D4_07560</name>
</gene>
<dbReference type="EMBL" id="AMRG01000008">
    <property type="protein sequence ID" value="EKE83687.1"/>
    <property type="molecule type" value="Genomic_DNA"/>
</dbReference>
<dbReference type="PANTHER" id="PTHR30537:SF72">
    <property type="entry name" value="LYSR FAMILY TRANSCRIPTIONAL REGULATOR"/>
    <property type="match status" value="1"/>
</dbReference>
<dbReference type="FunFam" id="1.10.10.10:FF:000001">
    <property type="entry name" value="LysR family transcriptional regulator"/>
    <property type="match status" value="1"/>
</dbReference>
<dbReference type="GO" id="GO:0006351">
    <property type="term" value="P:DNA-templated transcription"/>
    <property type="evidence" value="ECO:0007669"/>
    <property type="project" value="TreeGrafter"/>
</dbReference>
<evidence type="ECO:0000256" key="4">
    <source>
        <dbReference type="ARBA" id="ARBA00023163"/>
    </source>
</evidence>
<keyword evidence="3" id="KW-0238">DNA-binding</keyword>